<feature type="transmembrane region" description="Helical" evidence="7">
    <location>
        <begin position="669"/>
        <end position="690"/>
    </location>
</feature>
<evidence type="ECO:0000313" key="10">
    <source>
        <dbReference type="Proteomes" id="UP001356095"/>
    </source>
</evidence>
<dbReference type="EMBL" id="JAUZMY010000003">
    <property type="protein sequence ID" value="MEE2036623.1"/>
    <property type="molecule type" value="Genomic_DNA"/>
</dbReference>
<name>A0ABU7K302_9ACTN</name>
<feature type="transmembrane region" description="Helical" evidence="7">
    <location>
        <begin position="759"/>
        <end position="781"/>
    </location>
</feature>
<dbReference type="Proteomes" id="UP001356095">
    <property type="component" value="Unassembled WGS sequence"/>
</dbReference>
<evidence type="ECO:0000256" key="3">
    <source>
        <dbReference type="ARBA" id="ARBA00022692"/>
    </source>
</evidence>
<comment type="subcellular location">
    <subcellularLocation>
        <location evidence="1">Cell membrane</location>
        <topology evidence="1">Multi-pass membrane protein</topology>
    </subcellularLocation>
</comment>
<accession>A0ABU7K302</accession>
<evidence type="ECO:0000256" key="1">
    <source>
        <dbReference type="ARBA" id="ARBA00004651"/>
    </source>
</evidence>
<feature type="domain" description="ABC3 transporter permease C-terminal" evidence="8">
    <location>
        <begin position="674"/>
        <end position="782"/>
    </location>
</feature>
<evidence type="ECO:0000256" key="5">
    <source>
        <dbReference type="ARBA" id="ARBA00023136"/>
    </source>
</evidence>
<feature type="transmembrane region" description="Helical" evidence="7">
    <location>
        <begin position="265"/>
        <end position="286"/>
    </location>
</feature>
<proteinExistence type="predicted"/>
<gene>
    <name evidence="9" type="ORF">Q8791_05215</name>
</gene>
<evidence type="ECO:0000256" key="2">
    <source>
        <dbReference type="ARBA" id="ARBA00022475"/>
    </source>
</evidence>
<feature type="transmembrane region" description="Helical" evidence="7">
    <location>
        <begin position="425"/>
        <end position="449"/>
    </location>
</feature>
<evidence type="ECO:0000313" key="9">
    <source>
        <dbReference type="EMBL" id="MEE2036623.1"/>
    </source>
</evidence>
<feature type="domain" description="ABC3 transporter permease C-terminal" evidence="8">
    <location>
        <begin position="216"/>
        <end position="325"/>
    </location>
</feature>
<sequence length="792" mass="81908">MSPRDGTPAGTGPERDRPSPLGELLLGAQLALRGGREVVLRSVLTAIGVGAATAGLLLTAGLPTALDHLSERNAARVDHQVAPTPAPPAGDDTLLIGVATTVHEGQEVHGRLLRAEGADPPLPPGVTEIPGPGELLLSPALADLLDAPGTEALRNRFDHPVVGEIGPEGLLGPHELAYYLGSEDLAVENAGIRITAFGGEPGPVVRGPVVALLGMVGAVVMLTPVVVFLGAAVRFGGEQRERRLAALRLMGADRRAVRRVAAGETLPGVGLGLVLGAVLFLAGRPIVETVRVGPGLYAGDVTPHPVLGALVFAGVPLLALWVVLASLRGVVVEPLGTVRRAERPRPRVWWRLLLLVLGVVLIWLSMDLQTVQRLGLNGGGGLPMTVLGLLAALLGTTAVLPWLVDRLFGRASGGPLSLQLAQRRLAAAGGGPTRAVSGIVVTVAGAIALQSLFANAWADATVTLADTADEAYAETEFGSSRFQVQANLWMPPADDDPAGTVARVPGVEEAAAFRTVWGTTGDGTDVPVRIADCDVLQQMADLPACSPGDVFSALPGLEAGDTLMVRPREDATESDWVLPPVSGFEGALLEHPWNAMGHTARDVVLATPEAAAVPEEIAGRSTIWIRADPAVPGMEEGLRHTVGSLDPTARLDVPITTVVNPAMADIRDALVAGALACLTVIAAGLVVGTVEQIRGRRRVHAVLTAFGARRSTLVASVVWQTTLPVFLGIVLATAVGTALGVMVQRVAGLPVRFIPMETLVIAGAGVGVAALTTLLAVPALLRTMRPEGLRSE</sequence>
<feature type="transmembrane region" description="Helical" evidence="7">
    <location>
        <begin position="711"/>
        <end position="739"/>
    </location>
</feature>
<feature type="region of interest" description="Disordered" evidence="6">
    <location>
        <begin position="1"/>
        <end position="21"/>
    </location>
</feature>
<feature type="transmembrane region" description="Helical" evidence="7">
    <location>
        <begin position="38"/>
        <end position="62"/>
    </location>
</feature>
<comment type="caution">
    <text evidence="9">The sequence shown here is derived from an EMBL/GenBank/DDBJ whole genome shotgun (WGS) entry which is preliminary data.</text>
</comment>
<keyword evidence="10" id="KW-1185">Reference proteome</keyword>
<feature type="transmembrane region" description="Helical" evidence="7">
    <location>
        <begin position="386"/>
        <end position="404"/>
    </location>
</feature>
<dbReference type="Pfam" id="PF02687">
    <property type="entry name" value="FtsX"/>
    <property type="match status" value="2"/>
</dbReference>
<keyword evidence="5 7" id="KW-0472">Membrane</keyword>
<evidence type="ECO:0000256" key="6">
    <source>
        <dbReference type="SAM" id="MobiDB-lite"/>
    </source>
</evidence>
<dbReference type="InterPro" id="IPR003838">
    <property type="entry name" value="ABC3_permease_C"/>
</dbReference>
<reference evidence="9 10" key="1">
    <citation type="submission" date="2023-08" db="EMBL/GenBank/DDBJ databases">
        <authorList>
            <person name="Girao M."/>
            <person name="Carvalho M.F."/>
        </authorList>
    </citation>
    <scope>NUCLEOTIDE SEQUENCE [LARGE SCALE GENOMIC DNA]</scope>
    <source>
        <strain evidence="9 10">CT-R113</strain>
    </source>
</reference>
<protein>
    <submittedName>
        <fullName evidence="9">ABC transporter permease</fullName>
    </submittedName>
</protein>
<keyword evidence="3 7" id="KW-0812">Transmembrane</keyword>
<evidence type="ECO:0000256" key="7">
    <source>
        <dbReference type="SAM" id="Phobius"/>
    </source>
</evidence>
<keyword evidence="2" id="KW-1003">Cell membrane</keyword>
<dbReference type="RefSeq" id="WP_330090412.1">
    <property type="nucleotide sequence ID" value="NZ_JAUZMY010000003.1"/>
</dbReference>
<feature type="transmembrane region" description="Helical" evidence="7">
    <location>
        <begin position="209"/>
        <end position="233"/>
    </location>
</feature>
<evidence type="ECO:0000259" key="8">
    <source>
        <dbReference type="Pfam" id="PF02687"/>
    </source>
</evidence>
<evidence type="ECO:0000256" key="4">
    <source>
        <dbReference type="ARBA" id="ARBA00022989"/>
    </source>
</evidence>
<feature type="transmembrane region" description="Helical" evidence="7">
    <location>
        <begin position="348"/>
        <end position="366"/>
    </location>
</feature>
<keyword evidence="4 7" id="KW-1133">Transmembrane helix</keyword>
<organism evidence="9 10">
    <name type="scientific">Nocardiopsis codii</name>
    <dbReference type="NCBI Taxonomy" id="3065942"/>
    <lineage>
        <taxon>Bacteria</taxon>
        <taxon>Bacillati</taxon>
        <taxon>Actinomycetota</taxon>
        <taxon>Actinomycetes</taxon>
        <taxon>Streptosporangiales</taxon>
        <taxon>Nocardiopsidaceae</taxon>
        <taxon>Nocardiopsis</taxon>
    </lineage>
</organism>
<feature type="transmembrane region" description="Helical" evidence="7">
    <location>
        <begin position="306"/>
        <end position="327"/>
    </location>
</feature>